<evidence type="ECO:0000313" key="2">
    <source>
        <dbReference type="EMBL" id="GKV36871.1"/>
    </source>
</evidence>
<sequence length="281" mass="31638">MGASQSQAYEDNRGFHAQNRRGDSRVAESIAGARPSNVRTTRADQKTKEAGESSEVRAISVVEIDPTSRVPVVQGKKEEIKLPFNQDAILKKADSEDYRRPQVKLSAAQLQAGVLLSGKRKKYWVDQKSNKNCYMLFAKDLAITWAEDKRYWKWREDTSDVTIPVAVLMNVCWLEVHGKFNTAKLSPETLYKVAFVVMLEDPACGWEVPVNIKLTLPNGSKQEHKEDLIAKPRGQWIEIPVGEFKTPPTNAGKIEFSMYEYEGGNWKTGLVIKGAIIQPKN</sequence>
<dbReference type="InterPro" id="IPR052147">
    <property type="entry name" value="PP2-like/Lectin"/>
</dbReference>
<gene>
    <name evidence="2" type="ORF">SLEP1_g44957</name>
</gene>
<accession>A0AAV5LHU4</accession>
<dbReference type="GO" id="GO:0030246">
    <property type="term" value="F:carbohydrate binding"/>
    <property type="evidence" value="ECO:0007669"/>
    <property type="project" value="InterPro"/>
</dbReference>
<evidence type="ECO:0000313" key="3">
    <source>
        <dbReference type="Proteomes" id="UP001054252"/>
    </source>
</evidence>
<dbReference type="PANTHER" id="PTHR48478:SF1">
    <property type="entry name" value="LECTIN-LIKE"/>
    <property type="match status" value="1"/>
</dbReference>
<dbReference type="InterPro" id="IPR025886">
    <property type="entry name" value="PP2-like"/>
</dbReference>
<dbReference type="PANTHER" id="PTHR48478">
    <property type="entry name" value="LECTIN-LIKE"/>
    <property type="match status" value="1"/>
</dbReference>
<comment type="caution">
    <text evidence="2">The sequence shown here is derived from an EMBL/GenBank/DDBJ whole genome shotgun (WGS) entry which is preliminary data.</text>
</comment>
<protein>
    <submittedName>
        <fullName evidence="2">Uncharacterized protein</fullName>
    </submittedName>
</protein>
<dbReference type="EMBL" id="BPVZ01000119">
    <property type="protein sequence ID" value="GKV36871.1"/>
    <property type="molecule type" value="Genomic_DNA"/>
</dbReference>
<dbReference type="Pfam" id="PF14299">
    <property type="entry name" value="PP2"/>
    <property type="match status" value="1"/>
</dbReference>
<dbReference type="AlphaFoldDB" id="A0AAV5LHU4"/>
<feature type="compositionally biased region" description="Basic and acidic residues" evidence="1">
    <location>
        <begin position="10"/>
        <end position="26"/>
    </location>
</feature>
<keyword evidence="3" id="KW-1185">Reference proteome</keyword>
<dbReference type="Proteomes" id="UP001054252">
    <property type="component" value="Unassembled WGS sequence"/>
</dbReference>
<evidence type="ECO:0000256" key="1">
    <source>
        <dbReference type="SAM" id="MobiDB-lite"/>
    </source>
</evidence>
<reference evidence="2 3" key="1">
    <citation type="journal article" date="2021" name="Commun. Biol.">
        <title>The genome of Shorea leprosula (Dipterocarpaceae) highlights the ecological relevance of drought in aseasonal tropical rainforests.</title>
        <authorList>
            <person name="Ng K.K.S."/>
            <person name="Kobayashi M.J."/>
            <person name="Fawcett J.A."/>
            <person name="Hatakeyama M."/>
            <person name="Paape T."/>
            <person name="Ng C.H."/>
            <person name="Ang C.C."/>
            <person name="Tnah L.H."/>
            <person name="Lee C.T."/>
            <person name="Nishiyama T."/>
            <person name="Sese J."/>
            <person name="O'Brien M.J."/>
            <person name="Copetti D."/>
            <person name="Mohd Noor M.I."/>
            <person name="Ong R.C."/>
            <person name="Putra M."/>
            <person name="Sireger I.Z."/>
            <person name="Indrioko S."/>
            <person name="Kosugi Y."/>
            <person name="Izuno A."/>
            <person name="Isagi Y."/>
            <person name="Lee S.L."/>
            <person name="Shimizu K.K."/>
        </authorList>
    </citation>
    <scope>NUCLEOTIDE SEQUENCE [LARGE SCALE GENOMIC DNA]</scope>
    <source>
        <strain evidence="2">214</strain>
    </source>
</reference>
<feature type="compositionally biased region" description="Basic and acidic residues" evidence="1">
    <location>
        <begin position="41"/>
        <end position="54"/>
    </location>
</feature>
<name>A0AAV5LHU4_9ROSI</name>
<organism evidence="2 3">
    <name type="scientific">Rubroshorea leprosula</name>
    <dbReference type="NCBI Taxonomy" id="152421"/>
    <lineage>
        <taxon>Eukaryota</taxon>
        <taxon>Viridiplantae</taxon>
        <taxon>Streptophyta</taxon>
        <taxon>Embryophyta</taxon>
        <taxon>Tracheophyta</taxon>
        <taxon>Spermatophyta</taxon>
        <taxon>Magnoliopsida</taxon>
        <taxon>eudicotyledons</taxon>
        <taxon>Gunneridae</taxon>
        <taxon>Pentapetalae</taxon>
        <taxon>rosids</taxon>
        <taxon>malvids</taxon>
        <taxon>Malvales</taxon>
        <taxon>Dipterocarpaceae</taxon>
        <taxon>Rubroshorea</taxon>
    </lineage>
</organism>
<feature type="region of interest" description="Disordered" evidence="1">
    <location>
        <begin position="1"/>
        <end position="54"/>
    </location>
</feature>
<proteinExistence type="predicted"/>